<gene>
    <name evidence="1" type="ORF">PACLA_8A029833</name>
</gene>
<dbReference type="AlphaFoldDB" id="A0A7D9JPG5"/>
<dbReference type="OrthoDB" id="5989494at2759"/>
<accession>A0A7D9JPG5</accession>
<evidence type="ECO:0000313" key="2">
    <source>
        <dbReference type="Proteomes" id="UP001152795"/>
    </source>
</evidence>
<sequence>MPVIKWTNTALSNLEIGNILLMPQPLQHICTSTPMDIAHNATFLVNTSMLKNKEDIKFDDMGSWKNNGKHCTTLSLSDDGLHILDKEELQSSSDLDDDTPACVELCKIYYQNKSSPSVVKTISWIEDKYGKHDMSLVQYLFKKGEHDVVPVSHGNNKRKDSQAFIPTKKSTKEIFQTSCEKLPPKKAYHHVLESSGGIKHARAASDLPRNLDQASYFRRGKATSDDNANDSILIVLQQCKRQHINTPQAAFIREVVASPDLRCVLASNRQLNDLVRFCTNPVSFSILNLDPTFNLGNFNLTVTTYRNTMLIDKKRGKHPVFLGPLFIHQKKTFDCYNYFVSKMIGLNPAIREILCSGTDGEAALVSAIQNNLPFSLHLRCFKHFKSDCKEQLKKLNLPEAVKNEFLSEIFGKAGHEGLLDATGEDDFEAKLKNLEEKWNEREIVCIPPGQNPKFYSYIKARSEMICSSMIASVRRNAGLGDPPDAFYTNDVESENCIIKREVEFKKSDIPSFVQKMHNLEQKQAKDAESALFEHGPYSLAPAYKSLRIEQHKWFKLNAKQRESFIKKFWHTQVNDGNQFQHEVLDVEQIFDGTTEDVQYSSPATQEDPDPSAVFTPTSTSALSMTTSDYQIPGIPAMQMHGMLQKAERLLCDPGSIIAAPSNTPNSFCVRSESNKKSHFVYQLESSGKTICEDCPQWISSSICAHSVAVAEKCGNLKKIITWRKA</sequence>
<protein>
    <submittedName>
        <fullName evidence="1">Uncharacterized protein</fullName>
    </submittedName>
</protein>
<dbReference type="Proteomes" id="UP001152795">
    <property type="component" value="Unassembled WGS sequence"/>
</dbReference>
<keyword evidence="2" id="KW-1185">Reference proteome</keyword>
<name>A0A7D9JPG5_PARCT</name>
<reference evidence="1" key="1">
    <citation type="submission" date="2020-04" db="EMBL/GenBank/DDBJ databases">
        <authorList>
            <person name="Alioto T."/>
            <person name="Alioto T."/>
            <person name="Gomez Garrido J."/>
        </authorList>
    </citation>
    <scope>NUCLEOTIDE SEQUENCE</scope>
    <source>
        <strain evidence="1">A484AB</strain>
    </source>
</reference>
<evidence type="ECO:0000313" key="1">
    <source>
        <dbReference type="EMBL" id="CAB4033153.1"/>
    </source>
</evidence>
<dbReference type="EMBL" id="CACRXK020018990">
    <property type="protein sequence ID" value="CAB4033153.1"/>
    <property type="molecule type" value="Genomic_DNA"/>
</dbReference>
<proteinExistence type="predicted"/>
<organism evidence="1 2">
    <name type="scientific">Paramuricea clavata</name>
    <name type="common">Red gorgonian</name>
    <name type="synonym">Violescent sea-whip</name>
    <dbReference type="NCBI Taxonomy" id="317549"/>
    <lineage>
        <taxon>Eukaryota</taxon>
        <taxon>Metazoa</taxon>
        <taxon>Cnidaria</taxon>
        <taxon>Anthozoa</taxon>
        <taxon>Octocorallia</taxon>
        <taxon>Malacalcyonacea</taxon>
        <taxon>Plexauridae</taxon>
        <taxon>Paramuricea</taxon>
    </lineage>
</organism>
<comment type="caution">
    <text evidence="1">The sequence shown here is derived from an EMBL/GenBank/DDBJ whole genome shotgun (WGS) entry which is preliminary data.</text>
</comment>